<dbReference type="InterPro" id="IPR009075">
    <property type="entry name" value="AcylCo_DH/oxidase_C"/>
</dbReference>
<dbReference type="SUPFAM" id="SSF56645">
    <property type="entry name" value="Acyl-CoA dehydrogenase NM domain-like"/>
    <property type="match status" value="1"/>
</dbReference>
<dbReference type="GO" id="GO:0050660">
    <property type="term" value="F:flavin adenine dinucleotide binding"/>
    <property type="evidence" value="ECO:0007669"/>
    <property type="project" value="InterPro"/>
</dbReference>
<evidence type="ECO:0000259" key="8">
    <source>
        <dbReference type="Pfam" id="PF02770"/>
    </source>
</evidence>
<protein>
    <submittedName>
        <fullName evidence="10">Acyl-CoA dehydrogenase family protein</fullName>
    </submittedName>
</protein>
<dbReference type="Proteomes" id="UP000772181">
    <property type="component" value="Unassembled WGS sequence"/>
</dbReference>
<dbReference type="InterPro" id="IPR009100">
    <property type="entry name" value="AcylCoA_DH/oxidase_NM_dom_sf"/>
</dbReference>
<evidence type="ECO:0000259" key="7">
    <source>
        <dbReference type="Pfam" id="PF00441"/>
    </source>
</evidence>
<name>A0A933GMQ2_UNCTE</name>
<dbReference type="InterPro" id="IPR052161">
    <property type="entry name" value="Mycobact_Acyl-CoA_DH"/>
</dbReference>
<keyword evidence="5 6" id="KW-0560">Oxidoreductase</keyword>
<gene>
    <name evidence="10" type="ORF">HY730_04230</name>
</gene>
<evidence type="ECO:0000256" key="3">
    <source>
        <dbReference type="ARBA" id="ARBA00022630"/>
    </source>
</evidence>
<dbReference type="InterPro" id="IPR037069">
    <property type="entry name" value="AcylCoA_DH/ox_N_sf"/>
</dbReference>
<dbReference type="InterPro" id="IPR046373">
    <property type="entry name" value="Acyl-CoA_Oxase/DH_mid-dom_sf"/>
</dbReference>
<dbReference type="Gene3D" id="1.20.140.10">
    <property type="entry name" value="Butyryl-CoA Dehydrogenase, subunit A, domain 3"/>
    <property type="match status" value="1"/>
</dbReference>
<proteinExistence type="inferred from homology"/>
<feature type="domain" description="Acyl-CoA dehydrogenase/oxidase N-terminal" evidence="9">
    <location>
        <begin position="6"/>
        <end position="125"/>
    </location>
</feature>
<dbReference type="EMBL" id="JACQWF010000191">
    <property type="protein sequence ID" value="MBI4595569.1"/>
    <property type="molecule type" value="Genomic_DNA"/>
</dbReference>
<dbReference type="PANTHER" id="PTHR43292:SF4">
    <property type="entry name" value="ACYL-COA DEHYDROGENASE FADE34"/>
    <property type="match status" value="1"/>
</dbReference>
<dbReference type="FunFam" id="2.40.110.10:FF:000011">
    <property type="entry name" value="Acyl-CoA dehydrogenase FadE34"/>
    <property type="match status" value="1"/>
</dbReference>
<dbReference type="Pfam" id="PF00441">
    <property type="entry name" value="Acyl-CoA_dh_1"/>
    <property type="match status" value="1"/>
</dbReference>
<evidence type="ECO:0000259" key="9">
    <source>
        <dbReference type="Pfam" id="PF02771"/>
    </source>
</evidence>
<feature type="domain" description="Acyl-CoA oxidase/dehydrogenase middle" evidence="8">
    <location>
        <begin position="129"/>
        <end position="222"/>
    </location>
</feature>
<evidence type="ECO:0000256" key="2">
    <source>
        <dbReference type="ARBA" id="ARBA00009347"/>
    </source>
</evidence>
<keyword evidence="3 6" id="KW-0285">Flavoprotein</keyword>
<comment type="caution">
    <text evidence="10">The sequence shown here is derived from an EMBL/GenBank/DDBJ whole genome shotgun (WGS) entry which is preliminary data.</text>
</comment>
<evidence type="ECO:0000256" key="5">
    <source>
        <dbReference type="ARBA" id="ARBA00023002"/>
    </source>
</evidence>
<dbReference type="SUPFAM" id="SSF47203">
    <property type="entry name" value="Acyl-CoA dehydrogenase C-terminal domain-like"/>
    <property type="match status" value="1"/>
</dbReference>
<sequence>MDFKLTPEDEAYRQKLRHWLKENLPKEYGTPAWKLPETWDEKAKWYRIWQRKLFDAGYTAITWPKKYGGQEGTEIEHFIVTEELGKLEVVDNVNAIGMGMAGPTILVCGTEKQREYYLPRLFNGEHIWCQGFSEPNAGSDLASLSTKAVRDGDDYVINGQKVWTSMGHMADLCILVVRTNNQVPKHKGLSYFIVPMKTPGVTVRPLRQITGESEFNEVYFDDARIPRENMIGEENQGWQIAITTLMYERSGAALYAPFRRSVDELIEMAKKTYYRGQMATKDPIIRQKLAQFFIEVEIMKLNGYRSLTKQLRGEVPGPEGSIGKLYWSEFNKRMQELAMEIQGPYHQLIKGSEYAIDEGRWQHTFLRSRANTIEAGTSEIVKNIIGERVLGLPKDAARATTGKS</sequence>
<dbReference type="Pfam" id="PF02770">
    <property type="entry name" value="Acyl-CoA_dh_M"/>
    <property type="match status" value="1"/>
</dbReference>
<dbReference type="InterPro" id="IPR013786">
    <property type="entry name" value="AcylCoA_DH/ox_N"/>
</dbReference>
<evidence type="ECO:0000313" key="11">
    <source>
        <dbReference type="Proteomes" id="UP000772181"/>
    </source>
</evidence>
<reference evidence="10" key="1">
    <citation type="submission" date="2020-07" db="EMBL/GenBank/DDBJ databases">
        <title>Huge and variable diversity of episymbiotic CPR bacteria and DPANN archaea in groundwater ecosystems.</title>
        <authorList>
            <person name="He C.Y."/>
            <person name="Keren R."/>
            <person name="Whittaker M."/>
            <person name="Farag I.F."/>
            <person name="Doudna J."/>
            <person name="Cate J.H.D."/>
            <person name="Banfield J.F."/>
        </authorList>
    </citation>
    <scope>NUCLEOTIDE SEQUENCE</scope>
    <source>
        <strain evidence="10">NC_groundwater_1482_Ag_S-0.65um_47_24</strain>
    </source>
</reference>
<dbReference type="Gene3D" id="2.40.110.10">
    <property type="entry name" value="Butyryl-CoA Dehydrogenase, subunit A, domain 2"/>
    <property type="match status" value="1"/>
</dbReference>
<keyword evidence="4 6" id="KW-0274">FAD</keyword>
<evidence type="ECO:0000256" key="6">
    <source>
        <dbReference type="RuleBase" id="RU362125"/>
    </source>
</evidence>
<evidence type="ECO:0000313" key="10">
    <source>
        <dbReference type="EMBL" id="MBI4595569.1"/>
    </source>
</evidence>
<feature type="domain" description="Acyl-CoA dehydrogenase/oxidase C-terminal" evidence="7">
    <location>
        <begin position="235"/>
        <end position="390"/>
    </location>
</feature>
<dbReference type="InterPro" id="IPR036250">
    <property type="entry name" value="AcylCo_DH-like_C"/>
</dbReference>
<comment type="cofactor">
    <cofactor evidence="1 6">
        <name>FAD</name>
        <dbReference type="ChEBI" id="CHEBI:57692"/>
    </cofactor>
</comment>
<accession>A0A933GMQ2</accession>
<organism evidence="10 11">
    <name type="scientific">Tectimicrobiota bacterium</name>
    <dbReference type="NCBI Taxonomy" id="2528274"/>
    <lineage>
        <taxon>Bacteria</taxon>
        <taxon>Pseudomonadati</taxon>
        <taxon>Nitrospinota/Tectimicrobiota group</taxon>
        <taxon>Candidatus Tectimicrobiota</taxon>
    </lineage>
</organism>
<comment type="similarity">
    <text evidence="2 6">Belongs to the acyl-CoA dehydrogenase family.</text>
</comment>
<evidence type="ECO:0000256" key="1">
    <source>
        <dbReference type="ARBA" id="ARBA00001974"/>
    </source>
</evidence>
<evidence type="ECO:0000256" key="4">
    <source>
        <dbReference type="ARBA" id="ARBA00022827"/>
    </source>
</evidence>
<dbReference type="Gene3D" id="1.10.540.10">
    <property type="entry name" value="Acyl-CoA dehydrogenase/oxidase, N-terminal domain"/>
    <property type="match status" value="1"/>
</dbReference>
<dbReference type="PANTHER" id="PTHR43292">
    <property type="entry name" value="ACYL-COA DEHYDROGENASE"/>
    <property type="match status" value="1"/>
</dbReference>
<dbReference type="GO" id="GO:0005886">
    <property type="term" value="C:plasma membrane"/>
    <property type="evidence" value="ECO:0007669"/>
    <property type="project" value="TreeGrafter"/>
</dbReference>
<dbReference type="Pfam" id="PF02771">
    <property type="entry name" value="Acyl-CoA_dh_N"/>
    <property type="match status" value="1"/>
</dbReference>
<dbReference type="InterPro" id="IPR006091">
    <property type="entry name" value="Acyl-CoA_Oxase/DH_mid-dom"/>
</dbReference>
<dbReference type="GO" id="GO:0016627">
    <property type="term" value="F:oxidoreductase activity, acting on the CH-CH group of donors"/>
    <property type="evidence" value="ECO:0007669"/>
    <property type="project" value="InterPro"/>
</dbReference>
<dbReference type="AlphaFoldDB" id="A0A933GMQ2"/>